<dbReference type="OrthoDB" id="9804759at2"/>
<protein>
    <submittedName>
        <fullName evidence="4">Ubiquinone-binding protein</fullName>
    </submittedName>
</protein>
<dbReference type="SUPFAM" id="SSF55961">
    <property type="entry name" value="Bet v1-like"/>
    <property type="match status" value="1"/>
</dbReference>
<keyword evidence="5" id="KW-1185">Reference proteome</keyword>
<dbReference type="Pfam" id="PF03364">
    <property type="entry name" value="Polyketide_cyc"/>
    <property type="match status" value="1"/>
</dbReference>
<evidence type="ECO:0000313" key="4">
    <source>
        <dbReference type="EMBL" id="PPE73125.1"/>
    </source>
</evidence>
<proteinExistence type="inferred from homology"/>
<dbReference type="Proteomes" id="UP000238220">
    <property type="component" value="Unassembled WGS sequence"/>
</dbReference>
<dbReference type="PANTHER" id="PTHR12901:SF10">
    <property type="entry name" value="COENZYME Q-BINDING PROTEIN COQ10, MITOCHONDRIAL"/>
    <property type="match status" value="1"/>
</dbReference>
<evidence type="ECO:0000256" key="2">
    <source>
        <dbReference type="ARBA" id="ARBA00022649"/>
    </source>
</evidence>
<comment type="similarity">
    <text evidence="1">Belongs to the ribosome association toxin RatA family.</text>
</comment>
<organism evidence="4 5">
    <name type="scientific">Solimonas fluminis</name>
    <dbReference type="NCBI Taxonomy" id="2086571"/>
    <lineage>
        <taxon>Bacteria</taxon>
        <taxon>Pseudomonadati</taxon>
        <taxon>Pseudomonadota</taxon>
        <taxon>Gammaproteobacteria</taxon>
        <taxon>Nevskiales</taxon>
        <taxon>Nevskiaceae</taxon>
        <taxon>Solimonas</taxon>
    </lineage>
</organism>
<dbReference type="PANTHER" id="PTHR12901">
    <property type="entry name" value="SPERM PROTEIN HOMOLOG"/>
    <property type="match status" value="1"/>
</dbReference>
<accession>A0A2S5TDR5</accession>
<dbReference type="AlphaFoldDB" id="A0A2S5TDR5"/>
<dbReference type="GO" id="GO:0048039">
    <property type="term" value="F:ubiquinone binding"/>
    <property type="evidence" value="ECO:0007669"/>
    <property type="project" value="InterPro"/>
</dbReference>
<evidence type="ECO:0000256" key="1">
    <source>
        <dbReference type="ARBA" id="ARBA00008918"/>
    </source>
</evidence>
<name>A0A2S5TDR5_9GAMM</name>
<dbReference type="InterPro" id="IPR044996">
    <property type="entry name" value="COQ10-like"/>
</dbReference>
<reference evidence="4 5" key="1">
    <citation type="submission" date="2018-02" db="EMBL/GenBank/DDBJ databases">
        <title>Genome sequencing of Solimonas sp. HR-BB.</title>
        <authorList>
            <person name="Lee Y."/>
            <person name="Jeon C.O."/>
        </authorList>
    </citation>
    <scope>NUCLEOTIDE SEQUENCE [LARGE SCALE GENOMIC DNA]</scope>
    <source>
        <strain evidence="4 5">HR-BB</strain>
    </source>
</reference>
<dbReference type="InterPro" id="IPR023393">
    <property type="entry name" value="START-like_dom_sf"/>
</dbReference>
<dbReference type="EMBL" id="PSNW01000008">
    <property type="protein sequence ID" value="PPE73125.1"/>
    <property type="molecule type" value="Genomic_DNA"/>
</dbReference>
<dbReference type="CDD" id="cd07813">
    <property type="entry name" value="COQ10p_like"/>
    <property type="match status" value="1"/>
</dbReference>
<dbReference type="RefSeq" id="WP_104231164.1">
    <property type="nucleotide sequence ID" value="NZ_PSNW01000008.1"/>
</dbReference>
<keyword evidence="4" id="KW-0830">Ubiquinone</keyword>
<dbReference type="InterPro" id="IPR005031">
    <property type="entry name" value="COQ10_START"/>
</dbReference>
<sequence length="145" mass="16214">MATLERSALLRFPAAAMYELVADIEAYPGFLPGCVAAAVEHREDELVRARLGFNVKGLKDSFATENRLQPGRSIRMRLVDGPFRQLDGTWEFLPLAEDACKVTLKLSLDFGSRILEGTLSPWLDRAVNGLIEAFRRRAEALHGQR</sequence>
<comment type="caution">
    <text evidence="4">The sequence shown here is derived from an EMBL/GenBank/DDBJ whole genome shotgun (WGS) entry which is preliminary data.</text>
</comment>
<keyword evidence="2" id="KW-1277">Toxin-antitoxin system</keyword>
<dbReference type="Gene3D" id="3.30.530.20">
    <property type="match status" value="1"/>
</dbReference>
<gene>
    <name evidence="4" type="ORF">C3942_14995</name>
</gene>
<evidence type="ECO:0000313" key="5">
    <source>
        <dbReference type="Proteomes" id="UP000238220"/>
    </source>
</evidence>
<feature type="domain" description="Coenzyme Q-binding protein COQ10 START" evidence="3">
    <location>
        <begin position="12"/>
        <end position="135"/>
    </location>
</feature>
<dbReference type="GO" id="GO:0045333">
    <property type="term" value="P:cellular respiration"/>
    <property type="evidence" value="ECO:0007669"/>
    <property type="project" value="InterPro"/>
</dbReference>
<evidence type="ECO:0000259" key="3">
    <source>
        <dbReference type="Pfam" id="PF03364"/>
    </source>
</evidence>